<protein>
    <submittedName>
        <fullName evidence="2">Uncharacterized protein</fullName>
    </submittedName>
</protein>
<feature type="transmembrane region" description="Helical" evidence="1">
    <location>
        <begin position="17"/>
        <end position="40"/>
    </location>
</feature>
<dbReference type="EMBL" id="MK072034">
    <property type="protein sequence ID" value="AYV77335.1"/>
    <property type="molecule type" value="Genomic_DNA"/>
</dbReference>
<gene>
    <name evidence="2" type="ORF">Barrevirus37_4</name>
</gene>
<sequence>MIFVYFTDSYQNTHSSFSISIIIYSFIIMNNNFLFSLWYIQVLMVNKAVNQGWTVTKIGRNKYELTIKKNNWLHNNRDYDLAKIMAHLV</sequence>
<evidence type="ECO:0000313" key="2">
    <source>
        <dbReference type="EMBL" id="AYV77335.1"/>
    </source>
</evidence>
<name>A0A3G4ZR32_9VIRU</name>
<proteinExistence type="predicted"/>
<keyword evidence="1" id="KW-0812">Transmembrane</keyword>
<keyword evidence="1" id="KW-1133">Transmembrane helix</keyword>
<evidence type="ECO:0000256" key="1">
    <source>
        <dbReference type="SAM" id="Phobius"/>
    </source>
</evidence>
<keyword evidence="1" id="KW-0472">Membrane</keyword>
<accession>A0A3G4ZR32</accession>
<organism evidence="2">
    <name type="scientific">Barrevirus sp</name>
    <dbReference type="NCBI Taxonomy" id="2487763"/>
    <lineage>
        <taxon>Viruses</taxon>
        <taxon>Varidnaviria</taxon>
        <taxon>Bamfordvirae</taxon>
        <taxon>Nucleocytoviricota</taxon>
        <taxon>Megaviricetes</taxon>
        <taxon>Imitervirales</taxon>
        <taxon>Mimiviridae</taxon>
        <taxon>Klosneuvirinae</taxon>
    </lineage>
</organism>
<reference evidence="2" key="1">
    <citation type="submission" date="2018-10" db="EMBL/GenBank/DDBJ databases">
        <title>Hidden diversity of soil giant viruses.</title>
        <authorList>
            <person name="Schulz F."/>
            <person name="Alteio L."/>
            <person name="Goudeau D."/>
            <person name="Ryan E.M."/>
            <person name="Malmstrom R.R."/>
            <person name="Blanchard J."/>
            <person name="Woyke T."/>
        </authorList>
    </citation>
    <scope>NUCLEOTIDE SEQUENCE</scope>
    <source>
        <strain evidence="2">BAV1</strain>
    </source>
</reference>